<dbReference type="Gene3D" id="2.170.130.10">
    <property type="entry name" value="TonB-dependent receptor, plug domain"/>
    <property type="match status" value="1"/>
</dbReference>
<dbReference type="GO" id="GO:0015344">
    <property type="term" value="F:siderophore uptake transmembrane transporter activity"/>
    <property type="evidence" value="ECO:0007669"/>
    <property type="project" value="TreeGrafter"/>
</dbReference>
<evidence type="ECO:0000256" key="1">
    <source>
        <dbReference type="ARBA" id="ARBA00004571"/>
    </source>
</evidence>
<evidence type="ECO:0000259" key="18">
    <source>
        <dbReference type="Pfam" id="PF07715"/>
    </source>
</evidence>
<feature type="domain" description="TonB-dependent receptor-like beta-barrel" evidence="17">
    <location>
        <begin position="311"/>
        <end position="791"/>
    </location>
</feature>
<dbReference type="InterPro" id="IPR000531">
    <property type="entry name" value="Beta-barrel_TonB"/>
</dbReference>
<dbReference type="Proteomes" id="UP000253383">
    <property type="component" value="Unassembled WGS sequence"/>
</dbReference>
<dbReference type="Gene3D" id="2.60.40.1120">
    <property type="entry name" value="Carboxypeptidase-like, regulatory domain"/>
    <property type="match status" value="1"/>
</dbReference>
<dbReference type="InterPro" id="IPR039426">
    <property type="entry name" value="TonB-dep_rcpt-like"/>
</dbReference>
<keyword evidence="13 14" id="KW-0998">Cell outer membrane</keyword>
<dbReference type="InterPro" id="IPR036942">
    <property type="entry name" value="Beta-barrel_TonB_sf"/>
</dbReference>
<evidence type="ECO:0000256" key="9">
    <source>
        <dbReference type="ARBA" id="ARBA00023065"/>
    </source>
</evidence>
<evidence type="ECO:0000256" key="10">
    <source>
        <dbReference type="ARBA" id="ARBA00023077"/>
    </source>
</evidence>
<dbReference type="Pfam" id="PF13715">
    <property type="entry name" value="CarbopepD_reg_2"/>
    <property type="match status" value="1"/>
</dbReference>
<dbReference type="Pfam" id="PF07715">
    <property type="entry name" value="Plug"/>
    <property type="match status" value="1"/>
</dbReference>
<dbReference type="GO" id="GO:0015891">
    <property type="term" value="P:siderophore transport"/>
    <property type="evidence" value="ECO:0007669"/>
    <property type="project" value="InterPro"/>
</dbReference>
<dbReference type="CDD" id="cd01347">
    <property type="entry name" value="ligand_gated_channel"/>
    <property type="match status" value="1"/>
</dbReference>
<dbReference type="InterPro" id="IPR010105">
    <property type="entry name" value="TonB_sidphr_rcpt"/>
</dbReference>
<dbReference type="InterPro" id="IPR037066">
    <property type="entry name" value="Plug_dom_sf"/>
</dbReference>
<dbReference type="PANTHER" id="PTHR32552:SF68">
    <property type="entry name" value="FERRICHROME OUTER MEMBRANE TRANSPORTER_PHAGE RECEPTOR"/>
    <property type="match status" value="1"/>
</dbReference>
<keyword evidence="4 14" id="KW-1134">Transmembrane beta strand</keyword>
<evidence type="ECO:0000256" key="8">
    <source>
        <dbReference type="ARBA" id="ARBA00023004"/>
    </source>
</evidence>
<keyword evidence="20" id="KW-1185">Reference proteome</keyword>
<evidence type="ECO:0000256" key="2">
    <source>
        <dbReference type="ARBA" id="ARBA00009810"/>
    </source>
</evidence>
<evidence type="ECO:0000256" key="15">
    <source>
        <dbReference type="RuleBase" id="RU003357"/>
    </source>
</evidence>
<dbReference type="PROSITE" id="PS52016">
    <property type="entry name" value="TONB_DEPENDENT_REC_3"/>
    <property type="match status" value="1"/>
</dbReference>
<dbReference type="Pfam" id="PF00593">
    <property type="entry name" value="TonB_dep_Rec_b-barrel"/>
    <property type="match status" value="1"/>
</dbReference>
<evidence type="ECO:0000256" key="12">
    <source>
        <dbReference type="ARBA" id="ARBA00023170"/>
    </source>
</evidence>
<evidence type="ECO:0000256" key="4">
    <source>
        <dbReference type="ARBA" id="ARBA00022452"/>
    </source>
</evidence>
<dbReference type="AlphaFoldDB" id="A0A368JDE3"/>
<evidence type="ECO:0000313" key="20">
    <source>
        <dbReference type="Proteomes" id="UP000253383"/>
    </source>
</evidence>
<accession>A0A368JDE3</accession>
<dbReference type="RefSeq" id="WP_114410092.1">
    <property type="nucleotide sequence ID" value="NZ_QOWE01000041.1"/>
</dbReference>
<feature type="signal peptide" evidence="16">
    <location>
        <begin position="1"/>
        <end position="18"/>
    </location>
</feature>
<protein>
    <submittedName>
        <fullName evidence="19">TonB-dependent receptor</fullName>
    </submittedName>
</protein>
<dbReference type="SUPFAM" id="SSF56935">
    <property type="entry name" value="Porins"/>
    <property type="match status" value="1"/>
</dbReference>
<keyword evidence="8" id="KW-0408">Iron</keyword>
<dbReference type="PANTHER" id="PTHR32552">
    <property type="entry name" value="FERRICHROME IRON RECEPTOR-RELATED"/>
    <property type="match status" value="1"/>
</dbReference>
<dbReference type="OrthoDB" id="9758472at2"/>
<dbReference type="GO" id="GO:0009279">
    <property type="term" value="C:cell outer membrane"/>
    <property type="evidence" value="ECO:0007669"/>
    <property type="project" value="UniProtKB-SubCell"/>
</dbReference>
<keyword evidence="9" id="KW-0406">Ion transport</keyword>
<evidence type="ECO:0000256" key="16">
    <source>
        <dbReference type="SAM" id="SignalP"/>
    </source>
</evidence>
<gene>
    <name evidence="19" type="ORF">DUE52_31345</name>
</gene>
<keyword evidence="10 15" id="KW-0798">TonB box</keyword>
<keyword evidence="7 16" id="KW-0732">Signal</keyword>
<comment type="caution">
    <text evidence="19">The sequence shown here is derived from an EMBL/GenBank/DDBJ whole genome shotgun (WGS) entry which is preliminary data.</text>
</comment>
<evidence type="ECO:0000256" key="7">
    <source>
        <dbReference type="ARBA" id="ARBA00022729"/>
    </source>
</evidence>
<evidence type="ECO:0000256" key="14">
    <source>
        <dbReference type="PROSITE-ProRule" id="PRU01360"/>
    </source>
</evidence>
<keyword evidence="11 14" id="KW-0472">Membrane</keyword>
<keyword evidence="3 14" id="KW-0813">Transport</keyword>
<feature type="chain" id="PRO_5017018022" evidence="16">
    <location>
        <begin position="19"/>
        <end position="822"/>
    </location>
</feature>
<keyword evidence="5" id="KW-0410">Iron transport</keyword>
<dbReference type="EMBL" id="QOWE01000041">
    <property type="protein sequence ID" value="RCR65562.1"/>
    <property type="molecule type" value="Genomic_DNA"/>
</dbReference>
<proteinExistence type="inferred from homology"/>
<dbReference type="SUPFAM" id="SSF49464">
    <property type="entry name" value="Carboxypeptidase regulatory domain-like"/>
    <property type="match status" value="1"/>
</dbReference>
<keyword evidence="12 19" id="KW-0675">Receptor</keyword>
<dbReference type="NCBIfam" id="TIGR01783">
    <property type="entry name" value="TonB-siderophor"/>
    <property type="match status" value="1"/>
</dbReference>
<evidence type="ECO:0000256" key="11">
    <source>
        <dbReference type="ARBA" id="ARBA00023136"/>
    </source>
</evidence>
<evidence type="ECO:0000256" key="13">
    <source>
        <dbReference type="ARBA" id="ARBA00023237"/>
    </source>
</evidence>
<evidence type="ECO:0000259" key="17">
    <source>
        <dbReference type="Pfam" id="PF00593"/>
    </source>
</evidence>
<evidence type="ECO:0000313" key="19">
    <source>
        <dbReference type="EMBL" id="RCR65562.1"/>
    </source>
</evidence>
<sequence>MKTIFTLISLLVSVYAHAQTVTGNVVNARTGEPIAGATVRSPGTDTGAVTDSTGQFTLDAPASGPLQVSFVGFKTTTVKARERFFTVELVPEIIELQTVEVVGRVARDYNSEYSFSATKIAALNKDIPQSIGTVTKELMADRQAFQLADAVKIVSGVTPSSFYNQYAIRGISQNEEGQIINGMRTRQYYFLQPLTTNIERVEVLKGPASAAFSSADPGGSINLVTKKPLAVDRKEVSLSAGSFSTLRGTLDFTGPLNASKTLLYRVNGAYQEARSYRDLVRNNALLFSPSFSYIPNQKTALNAELILSRSTGNLDRGQPIFGAVAGATNLNSTPISLNLGASNDFFASKELIITGNLAHKFNDRISVNVSYMKQTWEEDLQEHRTTNAFAVDLTNKPVTSLATMQFVQRKQFWNIDNLNAYFNFNFNTGPATHDLLVGYDLSDWQKMKGGGQNAARGFLLKDGSVAGSFVLANAANYQTITTGGVTLPRPNVNYFDLNNPSYTIRNVDDYVLNSRTPLPAALTTTHAVYAQEQFRWNKIRLLLGLRYESFQDITNYQAPGESSFTKTALLPRLGLTYSLTPNLNLYGTYLEGFQGQSNTVTLLPNTGGFYNTAKSANLFEPLRSDLKEIGAKAQLFGGRISLNATLYEINQRNLLLNANLPAFPDSLVTRGAERSRGFEMDLAGYLLPNWQINVSYSYIDAIIVSDNEVSLVGARKQNTPRHSGNLWTRYNFGANSALSDLGIGLGIQYSDSKIPWFSRAFEVPAYTLFDMALYYKPAKSNVQIALNVNNLTNKTYWVGAQNYLRLFPGAPRNTMLTLTYRF</sequence>
<comment type="similarity">
    <text evidence="2 14 15">Belongs to the TonB-dependent receptor family.</text>
</comment>
<name>A0A368JDE3_9BACT</name>
<evidence type="ECO:0000256" key="5">
    <source>
        <dbReference type="ARBA" id="ARBA00022496"/>
    </source>
</evidence>
<evidence type="ECO:0000256" key="3">
    <source>
        <dbReference type="ARBA" id="ARBA00022448"/>
    </source>
</evidence>
<feature type="domain" description="TonB-dependent receptor plug" evidence="18">
    <location>
        <begin position="125"/>
        <end position="219"/>
    </location>
</feature>
<dbReference type="InterPro" id="IPR008969">
    <property type="entry name" value="CarboxyPept-like_regulatory"/>
</dbReference>
<reference evidence="19 20" key="1">
    <citation type="submission" date="2018-07" db="EMBL/GenBank/DDBJ databases">
        <title>Genome analysis of Larkinella rosea.</title>
        <authorList>
            <person name="Zhou Z."/>
            <person name="Wang G."/>
        </authorList>
    </citation>
    <scope>NUCLEOTIDE SEQUENCE [LARGE SCALE GENOMIC DNA]</scope>
    <source>
        <strain evidence="20">zzj9</strain>
    </source>
</reference>
<dbReference type="GO" id="GO:0038023">
    <property type="term" value="F:signaling receptor activity"/>
    <property type="evidence" value="ECO:0007669"/>
    <property type="project" value="InterPro"/>
</dbReference>
<dbReference type="InterPro" id="IPR012910">
    <property type="entry name" value="Plug_dom"/>
</dbReference>
<dbReference type="Gene3D" id="2.40.170.20">
    <property type="entry name" value="TonB-dependent receptor, beta-barrel domain"/>
    <property type="match status" value="1"/>
</dbReference>
<organism evidence="19 20">
    <name type="scientific">Larkinella punicea</name>
    <dbReference type="NCBI Taxonomy" id="2315727"/>
    <lineage>
        <taxon>Bacteria</taxon>
        <taxon>Pseudomonadati</taxon>
        <taxon>Bacteroidota</taxon>
        <taxon>Cytophagia</taxon>
        <taxon>Cytophagales</taxon>
        <taxon>Spirosomataceae</taxon>
        <taxon>Larkinella</taxon>
    </lineage>
</organism>
<evidence type="ECO:0000256" key="6">
    <source>
        <dbReference type="ARBA" id="ARBA00022692"/>
    </source>
</evidence>
<keyword evidence="6 14" id="KW-0812">Transmembrane</keyword>
<comment type="subcellular location">
    <subcellularLocation>
        <location evidence="1 14">Cell outer membrane</location>
        <topology evidence="1 14">Multi-pass membrane protein</topology>
    </subcellularLocation>
</comment>